<feature type="compositionally biased region" description="Basic and acidic residues" evidence="2">
    <location>
        <begin position="7"/>
        <end position="23"/>
    </location>
</feature>
<dbReference type="EMBL" id="CAWYQH010000119">
    <property type="protein sequence ID" value="CAK8691710.1"/>
    <property type="molecule type" value="Genomic_DNA"/>
</dbReference>
<comment type="similarity">
    <text evidence="1">Belongs to the NUPR family.</text>
</comment>
<name>A0ABP0GNF3_CLALP</name>
<accession>A0ABP0GNF3</accession>
<organism evidence="3 4">
    <name type="scientific">Clavelina lepadiformis</name>
    <name type="common">Light-bulb sea squirt</name>
    <name type="synonym">Ascidia lepadiformis</name>
    <dbReference type="NCBI Taxonomy" id="159417"/>
    <lineage>
        <taxon>Eukaryota</taxon>
        <taxon>Metazoa</taxon>
        <taxon>Chordata</taxon>
        <taxon>Tunicata</taxon>
        <taxon>Ascidiacea</taxon>
        <taxon>Aplousobranchia</taxon>
        <taxon>Clavelinidae</taxon>
        <taxon>Clavelina</taxon>
    </lineage>
</organism>
<comment type="caution">
    <text evidence="3">The sequence shown here is derived from an EMBL/GenBank/DDBJ whole genome shotgun (WGS) entry which is preliminary data.</text>
</comment>
<feature type="region of interest" description="Disordered" evidence="2">
    <location>
        <begin position="1"/>
        <end position="69"/>
    </location>
</feature>
<evidence type="ECO:0000256" key="1">
    <source>
        <dbReference type="ARBA" id="ARBA00009380"/>
    </source>
</evidence>
<feature type="compositionally biased region" description="Basic and acidic residues" evidence="2">
    <location>
        <begin position="54"/>
        <end position="69"/>
    </location>
</feature>
<proteinExistence type="inferred from homology"/>
<protein>
    <submittedName>
        <fullName evidence="3">Uncharacterized protein</fullName>
    </submittedName>
</protein>
<dbReference type="InterPro" id="IPR018792">
    <property type="entry name" value="NUPR1-like"/>
</dbReference>
<reference evidence="3 4" key="1">
    <citation type="submission" date="2024-02" db="EMBL/GenBank/DDBJ databases">
        <authorList>
            <person name="Daric V."/>
            <person name="Darras S."/>
        </authorList>
    </citation>
    <scope>NUCLEOTIDE SEQUENCE [LARGE SCALE GENOMIC DNA]</scope>
</reference>
<dbReference type="Pfam" id="PF10195">
    <property type="entry name" value="Phospho_p8"/>
    <property type="match status" value="1"/>
</dbReference>
<sequence>MSSQGYEEDKYEHYNYEDMDKLTGHGGKGRSKKESAQHHVKDASHKAPQVIANAEEKRKKESVEKSGKS</sequence>
<evidence type="ECO:0000256" key="2">
    <source>
        <dbReference type="SAM" id="MobiDB-lite"/>
    </source>
</evidence>
<feature type="compositionally biased region" description="Basic and acidic residues" evidence="2">
    <location>
        <begin position="32"/>
        <end position="45"/>
    </location>
</feature>
<evidence type="ECO:0000313" key="4">
    <source>
        <dbReference type="Proteomes" id="UP001642483"/>
    </source>
</evidence>
<gene>
    <name evidence="3" type="ORF">CVLEPA_LOCUS24471</name>
</gene>
<evidence type="ECO:0000313" key="3">
    <source>
        <dbReference type="EMBL" id="CAK8691710.1"/>
    </source>
</evidence>
<keyword evidence="4" id="KW-1185">Reference proteome</keyword>
<dbReference type="Proteomes" id="UP001642483">
    <property type="component" value="Unassembled WGS sequence"/>
</dbReference>